<organism evidence="2 3">
    <name type="scientific">Nesterenkonia xinjiangensis</name>
    <dbReference type="NCBI Taxonomy" id="225327"/>
    <lineage>
        <taxon>Bacteria</taxon>
        <taxon>Bacillati</taxon>
        <taxon>Actinomycetota</taxon>
        <taxon>Actinomycetes</taxon>
        <taxon>Micrococcales</taxon>
        <taxon>Micrococcaceae</taxon>
        <taxon>Nesterenkonia</taxon>
    </lineage>
</organism>
<keyword evidence="1" id="KW-0812">Transmembrane</keyword>
<dbReference type="Proteomes" id="UP000535437">
    <property type="component" value="Unassembled WGS sequence"/>
</dbReference>
<keyword evidence="2" id="KW-0808">Transferase</keyword>
<dbReference type="EMBL" id="JACCFY010000001">
    <property type="protein sequence ID" value="NYJ78056.1"/>
    <property type="molecule type" value="Genomic_DNA"/>
</dbReference>
<feature type="transmembrane region" description="Helical" evidence="1">
    <location>
        <begin position="65"/>
        <end position="82"/>
    </location>
</feature>
<keyword evidence="1" id="KW-0472">Membrane</keyword>
<keyword evidence="2" id="KW-0449">Lipoprotein</keyword>
<feature type="transmembrane region" description="Helical" evidence="1">
    <location>
        <begin position="6"/>
        <end position="25"/>
    </location>
</feature>
<reference evidence="2 3" key="1">
    <citation type="submission" date="2020-07" db="EMBL/GenBank/DDBJ databases">
        <title>Sequencing the genomes of 1000 actinobacteria strains.</title>
        <authorList>
            <person name="Klenk H.-P."/>
        </authorList>
    </citation>
    <scope>NUCLEOTIDE SEQUENCE [LARGE SCALE GENOMIC DNA]</scope>
    <source>
        <strain evidence="2 3">DSM 15475</strain>
    </source>
</reference>
<evidence type="ECO:0000313" key="3">
    <source>
        <dbReference type="Proteomes" id="UP000535437"/>
    </source>
</evidence>
<dbReference type="AlphaFoldDB" id="A0A7Z0GL78"/>
<sequence>MEDLLLTVVFIVLLLNLVVAVITALRARRRGSWLLVILLSGTTGAALTAVLALTAEPPEPRMLDVGLILTGLAALTAAVRAARLRREEGKPHAPDQ</sequence>
<name>A0A7Z0GL78_9MICC</name>
<proteinExistence type="predicted"/>
<dbReference type="GO" id="GO:0016746">
    <property type="term" value="F:acyltransferase activity"/>
    <property type="evidence" value="ECO:0007669"/>
    <property type="project" value="UniProtKB-KW"/>
</dbReference>
<comment type="caution">
    <text evidence="2">The sequence shown here is derived from an EMBL/GenBank/DDBJ whole genome shotgun (WGS) entry which is preliminary data.</text>
</comment>
<evidence type="ECO:0000256" key="1">
    <source>
        <dbReference type="SAM" id="Phobius"/>
    </source>
</evidence>
<dbReference type="RefSeq" id="WP_179541449.1">
    <property type="nucleotide sequence ID" value="NZ_BAAALL010000002.1"/>
</dbReference>
<feature type="transmembrane region" description="Helical" evidence="1">
    <location>
        <begin position="32"/>
        <end position="53"/>
    </location>
</feature>
<keyword evidence="1" id="KW-1133">Transmembrane helix</keyword>
<evidence type="ECO:0000313" key="2">
    <source>
        <dbReference type="EMBL" id="NYJ78056.1"/>
    </source>
</evidence>
<keyword evidence="3" id="KW-1185">Reference proteome</keyword>
<keyword evidence="2" id="KW-0012">Acyltransferase</keyword>
<gene>
    <name evidence="2" type="ORF">HNR09_001467</name>
</gene>
<accession>A0A7Z0GL78</accession>
<protein>
    <submittedName>
        <fullName evidence="2">Apolipoprotein N-acyltransferase</fullName>
    </submittedName>
</protein>